<keyword evidence="2" id="KW-1133">Transmembrane helix</keyword>
<evidence type="ECO:0000313" key="4">
    <source>
        <dbReference type="Proteomes" id="UP000054324"/>
    </source>
</evidence>
<keyword evidence="4" id="KW-1185">Reference proteome</keyword>
<reference evidence="3 4" key="1">
    <citation type="submission" date="2013-11" db="EMBL/GenBank/DDBJ databases">
        <title>Opisthorchis viverrini - life in the bile duct.</title>
        <authorList>
            <person name="Young N.D."/>
            <person name="Nagarajan N."/>
            <person name="Lin S.J."/>
            <person name="Korhonen P.K."/>
            <person name="Jex A.R."/>
            <person name="Hall R.S."/>
            <person name="Safavi-Hemami H."/>
            <person name="Kaewkong W."/>
            <person name="Bertrand D."/>
            <person name="Gao S."/>
            <person name="Seet Q."/>
            <person name="Wongkham S."/>
            <person name="Teh B.T."/>
            <person name="Wongkham C."/>
            <person name="Intapan P.M."/>
            <person name="Maleewong W."/>
            <person name="Yang X."/>
            <person name="Hu M."/>
            <person name="Wang Z."/>
            <person name="Hofmann A."/>
            <person name="Sternberg P.W."/>
            <person name="Tan P."/>
            <person name="Wang J."/>
            <person name="Gasser R.B."/>
        </authorList>
    </citation>
    <scope>NUCLEOTIDE SEQUENCE [LARGE SCALE GENOMIC DNA]</scope>
</reference>
<evidence type="ECO:0000313" key="3">
    <source>
        <dbReference type="EMBL" id="KER32959.1"/>
    </source>
</evidence>
<keyword evidence="2" id="KW-0472">Membrane</keyword>
<evidence type="ECO:0000256" key="1">
    <source>
        <dbReference type="SAM" id="MobiDB-lite"/>
    </source>
</evidence>
<feature type="transmembrane region" description="Helical" evidence="2">
    <location>
        <begin position="127"/>
        <end position="144"/>
    </location>
</feature>
<proteinExistence type="predicted"/>
<feature type="compositionally biased region" description="Polar residues" evidence="1">
    <location>
        <begin position="30"/>
        <end position="53"/>
    </location>
</feature>
<dbReference type="KEGG" id="ovi:T265_01051"/>
<feature type="transmembrane region" description="Helical" evidence="2">
    <location>
        <begin position="176"/>
        <end position="194"/>
    </location>
</feature>
<dbReference type="EMBL" id="KL596629">
    <property type="protein sequence ID" value="KER32959.1"/>
    <property type="molecule type" value="Genomic_DNA"/>
</dbReference>
<gene>
    <name evidence="3" type="ORF">T265_01051</name>
</gene>
<dbReference type="Proteomes" id="UP000054324">
    <property type="component" value="Unassembled WGS sequence"/>
</dbReference>
<accession>A0A075AJ88</accession>
<sequence length="261" mass="28578">MRTRSQLAVCHVFAEVAHNNRGGDVDKTTQPKCTTQTSGRDNVQTTGYHQVPSNRDRPPIRWSDLQLGNIPALVLPSGGMAVRHRKGVKAEQLTASRLRQPGSSPALVLPSSWQAARHRKGATAERFIYYLFTSVVMYIQAAYACDRGQPGSSPALVLPSGGMAARHRKGATAERFIYYLFTSVVMYIQAAYACDRGFVHQVVSVCGRGMNAFLDNCQKKSSVSRPGIAVRLKDSWRQLTSESFHGTLPTLIASGSLQPDI</sequence>
<evidence type="ECO:0000256" key="2">
    <source>
        <dbReference type="SAM" id="Phobius"/>
    </source>
</evidence>
<name>A0A075AJ88_OPIVI</name>
<keyword evidence="2" id="KW-0812">Transmembrane</keyword>
<dbReference type="AlphaFoldDB" id="A0A075AJ88"/>
<dbReference type="CTD" id="20315239"/>
<organism evidence="3 4">
    <name type="scientific">Opisthorchis viverrini</name>
    <name type="common">Southeast Asian liver fluke</name>
    <dbReference type="NCBI Taxonomy" id="6198"/>
    <lineage>
        <taxon>Eukaryota</taxon>
        <taxon>Metazoa</taxon>
        <taxon>Spiralia</taxon>
        <taxon>Lophotrochozoa</taxon>
        <taxon>Platyhelminthes</taxon>
        <taxon>Trematoda</taxon>
        <taxon>Digenea</taxon>
        <taxon>Opisthorchiida</taxon>
        <taxon>Opisthorchiata</taxon>
        <taxon>Opisthorchiidae</taxon>
        <taxon>Opisthorchis</taxon>
    </lineage>
</organism>
<dbReference type="OrthoDB" id="191995at2759"/>
<protein>
    <submittedName>
        <fullName evidence="3">Uncharacterized protein</fullName>
    </submittedName>
</protein>
<dbReference type="RefSeq" id="XP_009163258.1">
    <property type="nucleotide sequence ID" value="XM_009164994.1"/>
</dbReference>
<dbReference type="GeneID" id="20315239"/>
<feature type="region of interest" description="Disordered" evidence="1">
    <location>
        <begin position="22"/>
        <end position="57"/>
    </location>
</feature>